<organism evidence="1 2">
    <name type="scientific">Oceanospirillum multiglobuliferum</name>
    <dbReference type="NCBI Taxonomy" id="64969"/>
    <lineage>
        <taxon>Bacteria</taxon>
        <taxon>Pseudomonadati</taxon>
        <taxon>Pseudomonadota</taxon>
        <taxon>Gammaproteobacteria</taxon>
        <taxon>Oceanospirillales</taxon>
        <taxon>Oceanospirillaceae</taxon>
        <taxon>Oceanospirillum</taxon>
    </lineage>
</organism>
<proteinExistence type="predicted"/>
<sequence length="492" mass="55679">MIEIEMTTLSSASKAIDHNAELSTQLLSKCTDIEKAVKALKPGALSKIVTAMKGVGTAISIITFFMELGQESDTDRILKEISVLSGKIDRLQTLMINRFDRTENYISEVAAKQTLSSAIANISSAYTAVDTLRKAKNKLEREFALRNIMEINLQSIRTSVQEINSTINTSSTGNKIFKSILATSYGNADTINGIGMKVYSVLQEAYLVDIVVSILRSCHGKNVFSKLDVNMSIESQIEKLELTPLLEAAHNNSSDHYIPTIDILNEEWFAALKSCKDDSRKYICSYFETEALNNIEPNEKQKSASILVESLKNRWGWIDFFSVIYENVKGFNNHILHASSNNKIVCFRKNIKNVECNIIVVWVESTEDEKGSQYSDRVNYSVKERKKLYDLSYFYSPGFIHSLVNRMEAEKKDRHTISDTPHSDLRDMVKALDGAVRQSNKLFIFAFKSKTFNPLSPVKNMVFTQRDIGHSCSNPNRLKWEDGKYFAYGLFE</sequence>
<comment type="caution">
    <text evidence="1">The sequence shown here is derived from an EMBL/GenBank/DDBJ whole genome shotgun (WGS) entry which is preliminary data.</text>
</comment>
<evidence type="ECO:0000313" key="1">
    <source>
        <dbReference type="EMBL" id="OPX55111.1"/>
    </source>
</evidence>
<reference evidence="1 2" key="1">
    <citation type="submission" date="2017-01" db="EMBL/GenBank/DDBJ databases">
        <title>Genome Sequencing of a Marine Spirillum, Oceanospirillum multiglobuliferum ATCC 33336, from Japan.</title>
        <authorList>
            <person name="Carney J.G."/>
            <person name="Trachtenberg A.M."/>
            <person name="Rheaume B.A."/>
            <person name="Linnane J.D."/>
            <person name="Pitts N.L."/>
            <person name="Mykles D.L."/>
            <person name="Maclea K.S."/>
        </authorList>
    </citation>
    <scope>NUCLEOTIDE SEQUENCE [LARGE SCALE GENOMIC DNA]</scope>
    <source>
        <strain evidence="1 2">ATCC 33336</strain>
    </source>
</reference>
<dbReference type="RefSeq" id="WP_078744951.1">
    <property type="nucleotide sequence ID" value="NZ_FUXG01000007.1"/>
</dbReference>
<dbReference type="AlphaFoldDB" id="A0A1T4P3Y2"/>
<keyword evidence="2" id="KW-1185">Reference proteome</keyword>
<dbReference type="Proteomes" id="UP000191418">
    <property type="component" value="Unassembled WGS sequence"/>
</dbReference>
<protein>
    <submittedName>
        <fullName evidence="1">Uncharacterized protein</fullName>
    </submittedName>
</protein>
<name>A0A1T4P3Y2_9GAMM</name>
<accession>A0A1T4P3Y2</accession>
<gene>
    <name evidence="1" type="ORF">BTE48_10815</name>
</gene>
<evidence type="ECO:0000313" key="2">
    <source>
        <dbReference type="Proteomes" id="UP000191418"/>
    </source>
</evidence>
<dbReference type="EMBL" id="MTSM01000013">
    <property type="protein sequence ID" value="OPX55111.1"/>
    <property type="molecule type" value="Genomic_DNA"/>
</dbReference>